<dbReference type="Pfam" id="PF12833">
    <property type="entry name" value="HTH_18"/>
    <property type="match status" value="1"/>
</dbReference>
<dbReference type="AlphaFoldDB" id="A0A4Y9ILS5"/>
<dbReference type="InterPro" id="IPR020449">
    <property type="entry name" value="Tscrpt_reg_AraC-type_HTH"/>
</dbReference>
<dbReference type="SUPFAM" id="SSF46689">
    <property type="entry name" value="Homeodomain-like"/>
    <property type="match status" value="1"/>
</dbReference>
<dbReference type="Proteomes" id="UP000298285">
    <property type="component" value="Unassembled WGS sequence"/>
</dbReference>
<evidence type="ECO:0000259" key="4">
    <source>
        <dbReference type="PROSITE" id="PS01124"/>
    </source>
</evidence>
<dbReference type="GO" id="GO:0043565">
    <property type="term" value="F:sequence-specific DNA binding"/>
    <property type="evidence" value="ECO:0007669"/>
    <property type="project" value="InterPro"/>
</dbReference>
<evidence type="ECO:0000256" key="1">
    <source>
        <dbReference type="ARBA" id="ARBA00023015"/>
    </source>
</evidence>
<keyword evidence="2" id="KW-0238">DNA-binding</keyword>
<organism evidence="5 6">
    <name type="scientific">Dysgonomonas mossii</name>
    <dbReference type="NCBI Taxonomy" id="163665"/>
    <lineage>
        <taxon>Bacteria</taxon>
        <taxon>Pseudomonadati</taxon>
        <taxon>Bacteroidota</taxon>
        <taxon>Bacteroidia</taxon>
        <taxon>Bacteroidales</taxon>
        <taxon>Dysgonomonadaceae</taxon>
        <taxon>Dysgonomonas</taxon>
    </lineage>
</organism>
<evidence type="ECO:0000256" key="2">
    <source>
        <dbReference type="ARBA" id="ARBA00023125"/>
    </source>
</evidence>
<dbReference type="GO" id="GO:0003700">
    <property type="term" value="F:DNA-binding transcription factor activity"/>
    <property type="evidence" value="ECO:0007669"/>
    <property type="project" value="InterPro"/>
</dbReference>
<evidence type="ECO:0000256" key="3">
    <source>
        <dbReference type="ARBA" id="ARBA00023163"/>
    </source>
</evidence>
<sequence>MLRVIRSIELMRDSNMNITEIAYSIGYSSLSAFSNVFHQLTNMRPKDFQTIVSLKARY</sequence>
<dbReference type="OrthoDB" id="681130at2"/>
<dbReference type="PROSITE" id="PS01124">
    <property type="entry name" value="HTH_ARAC_FAMILY_2"/>
    <property type="match status" value="1"/>
</dbReference>
<keyword evidence="3" id="KW-0804">Transcription</keyword>
<keyword evidence="1" id="KW-0805">Transcription regulation</keyword>
<dbReference type="Gene3D" id="1.10.10.60">
    <property type="entry name" value="Homeodomain-like"/>
    <property type="match status" value="1"/>
</dbReference>
<evidence type="ECO:0000313" key="6">
    <source>
        <dbReference type="Proteomes" id="UP000298285"/>
    </source>
</evidence>
<evidence type="ECO:0000313" key="5">
    <source>
        <dbReference type="EMBL" id="TFU88655.1"/>
    </source>
</evidence>
<feature type="domain" description="HTH araC/xylS-type" evidence="4">
    <location>
        <begin position="1"/>
        <end position="51"/>
    </location>
</feature>
<dbReference type="EMBL" id="SPPK01000004">
    <property type="protein sequence ID" value="TFU88655.1"/>
    <property type="molecule type" value="Genomic_DNA"/>
</dbReference>
<dbReference type="RefSeq" id="WP_135105853.1">
    <property type="nucleotide sequence ID" value="NZ_JADGKW010000004.1"/>
</dbReference>
<reference evidence="5 6" key="1">
    <citation type="submission" date="2019-03" db="EMBL/GenBank/DDBJ databases">
        <title>Diversity of the mouse oral microbiome.</title>
        <authorList>
            <person name="Joseph S."/>
            <person name="Aduse-Opoku J."/>
            <person name="Curtis M."/>
            <person name="Wade W."/>
            <person name="Hashim A."/>
        </authorList>
    </citation>
    <scope>NUCLEOTIDE SEQUENCE [LARGE SCALE GENOMIC DNA]</scope>
    <source>
        <strain evidence="5 6">P11</strain>
    </source>
</reference>
<dbReference type="PANTHER" id="PTHR43280:SF2">
    <property type="entry name" value="HTH-TYPE TRANSCRIPTIONAL REGULATOR EXSA"/>
    <property type="match status" value="1"/>
</dbReference>
<protein>
    <submittedName>
        <fullName evidence="5">Helix-turn-helix domain-containing protein</fullName>
    </submittedName>
</protein>
<proteinExistence type="predicted"/>
<dbReference type="InterPro" id="IPR018060">
    <property type="entry name" value="HTH_AraC"/>
</dbReference>
<accession>A0A4Y9ILS5</accession>
<dbReference type="PANTHER" id="PTHR43280">
    <property type="entry name" value="ARAC-FAMILY TRANSCRIPTIONAL REGULATOR"/>
    <property type="match status" value="1"/>
</dbReference>
<dbReference type="InterPro" id="IPR009057">
    <property type="entry name" value="Homeodomain-like_sf"/>
</dbReference>
<dbReference type="PRINTS" id="PR00032">
    <property type="entry name" value="HTHARAC"/>
</dbReference>
<gene>
    <name evidence="5" type="ORF">E4T88_12310</name>
</gene>
<comment type="caution">
    <text evidence="5">The sequence shown here is derived from an EMBL/GenBank/DDBJ whole genome shotgun (WGS) entry which is preliminary data.</text>
</comment>
<name>A0A4Y9ILS5_9BACT</name>